<comment type="caution">
    <text evidence="2">The sequence shown here is derived from an EMBL/GenBank/DDBJ whole genome shotgun (WGS) entry which is preliminary data.</text>
</comment>
<dbReference type="VEuPathDB" id="GiardiaDB:DHA2_13133"/>
<name>V6TI08_GIAIN</name>
<evidence type="ECO:0000313" key="2">
    <source>
        <dbReference type="EMBL" id="ESU38396.1"/>
    </source>
</evidence>
<sequence length="528" mass="60060">MKMPLTKESAAVEKRKLDEASSLVSRLQNRLVEGVGSRTEAEAIRQKIVSLGGTVSQDVMNNAVKAVAVSRTSQSRVGSLMAQTSEQAKDLGCSSEYTPSKAVPDTWEALTRDRLKIIHSEEEEVKTVQSQKEKDLKEAQRRDMIAKRKERELEEKLEKMEPSFALRNTAWDNFGRRDQTLAKERNNQAAKAELAKELKSAAIKEQEQRRQQRKDYRQQGLYDSDALPHDRIDPATGKPLHTALPDKYLERMKQEACKEHDWVPDIPSRTETLQRAMLGLNQPTDIQASGVGSLISSGAMQTRAGFKHTTKVQAYQERARAEKEELKNMSKVYKTQEIQNQNLFSKANSTANIARHDAMVAEVHTKKIQDELELRQRREGGMELPTADEVAHSKKGAFTSTKPVEYSPEDERIPYNAKGASYIDQFGIEDEARMRRDRKHVTPLTEEEKRKLEKEFYYKRNPHKRPLSPTVAAIIENEKALSANKATRNPAKAAPNLDVPLQRKEDFERLNSEEMKINALPCYIKPLI</sequence>
<proteinExistence type="predicted"/>
<dbReference type="VEuPathDB" id="GiardiaDB:QR46_0359"/>
<dbReference type="VEuPathDB" id="GiardiaDB:GL50803_0013133"/>
<gene>
    <name evidence="2" type="ORF">DHA2_13133</name>
</gene>
<dbReference type="VEuPathDB" id="GiardiaDB:GL50581_4421"/>
<evidence type="ECO:0000256" key="1">
    <source>
        <dbReference type="SAM" id="MobiDB-lite"/>
    </source>
</evidence>
<reference evidence="3" key="1">
    <citation type="submission" date="2012-02" db="EMBL/GenBank/DDBJ databases">
        <title>Genome sequencing of Giardia lamblia Genotypes A2 and B isolates (DH and GS) and comparative analysis with the genomes of Genotypes A1 and E (WB and Pig).</title>
        <authorList>
            <person name="Adam R."/>
            <person name="Dahlstrom E."/>
            <person name="Martens C."/>
            <person name="Bruno D."/>
            <person name="Barbian K."/>
            <person name="Porcella S.F."/>
            <person name="Nash T."/>
        </authorList>
    </citation>
    <scope>NUCLEOTIDE SEQUENCE</scope>
    <source>
        <strain evidence="3">DH</strain>
    </source>
</reference>
<dbReference type="AlphaFoldDB" id="V6TI08"/>
<feature type="compositionally biased region" description="Basic and acidic residues" evidence="1">
    <location>
        <begin position="203"/>
        <end position="217"/>
    </location>
</feature>
<evidence type="ECO:0000313" key="3">
    <source>
        <dbReference type="Proteomes" id="UP000018320"/>
    </source>
</evidence>
<dbReference type="EMBL" id="AHGT01000013">
    <property type="protein sequence ID" value="ESU38396.1"/>
    <property type="molecule type" value="Genomic_DNA"/>
</dbReference>
<protein>
    <submittedName>
        <fullName evidence="2">Uncharacterized protein</fullName>
    </submittedName>
</protein>
<reference evidence="2 3" key="2">
    <citation type="journal article" date="2013" name="Genome Biol. Evol.">
        <title>Genome sequencing of Giardia lamblia genotypes A2 and B isolates (DH and GS) and comparative analysis with the genomes of genotypes A1 and E (WB and Pig).</title>
        <authorList>
            <person name="Adam R.D."/>
            <person name="Dahlstrom E.W."/>
            <person name="Martens C.A."/>
            <person name="Bruno D.P."/>
            <person name="Barbian K.D."/>
            <person name="Ricklefs S.M."/>
            <person name="Hernandez M.M."/>
            <person name="Narla N.P."/>
            <person name="Patel R.B."/>
            <person name="Porcella S.F."/>
            <person name="Nash T.E."/>
        </authorList>
    </citation>
    <scope>NUCLEOTIDE SEQUENCE [LARGE SCALE GENOMIC DNA]</scope>
    <source>
        <strain evidence="2 3">DH</strain>
    </source>
</reference>
<accession>V6TI08</accession>
<feature type="region of interest" description="Disordered" evidence="1">
    <location>
        <begin position="203"/>
        <end position="239"/>
    </location>
</feature>
<dbReference type="Proteomes" id="UP000018320">
    <property type="component" value="Unassembled WGS sequence"/>
</dbReference>
<organism evidence="2 3">
    <name type="scientific">Giardia intestinalis</name>
    <name type="common">Giardia lamblia</name>
    <dbReference type="NCBI Taxonomy" id="5741"/>
    <lineage>
        <taxon>Eukaryota</taxon>
        <taxon>Metamonada</taxon>
        <taxon>Diplomonadida</taxon>
        <taxon>Hexamitidae</taxon>
        <taxon>Giardiinae</taxon>
        <taxon>Giardia</taxon>
    </lineage>
</organism>